<proteinExistence type="predicted"/>
<gene>
    <name evidence="3" type="ORF">A6769_18065</name>
</gene>
<dbReference type="PROSITE" id="PS50005">
    <property type="entry name" value="TPR"/>
    <property type="match status" value="2"/>
</dbReference>
<organism evidence="3 4">
    <name type="scientific">Nostoc punctiforme NIES-2108</name>
    <dbReference type="NCBI Taxonomy" id="1356359"/>
    <lineage>
        <taxon>Bacteria</taxon>
        <taxon>Bacillati</taxon>
        <taxon>Cyanobacteriota</taxon>
        <taxon>Cyanophyceae</taxon>
        <taxon>Nostocales</taxon>
        <taxon>Nostocaceae</taxon>
        <taxon>Nostoc</taxon>
    </lineage>
</organism>
<accession>A0A367RI39</accession>
<feature type="chain" id="PRO_5016712331" description="Tetratricopeptide repeat protein" evidence="2">
    <location>
        <begin position="23"/>
        <end position="559"/>
    </location>
</feature>
<evidence type="ECO:0008006" key="5">
    <source>
        <dbReference type="Google" id="ProtNLM"/>
    </source>
</evidence>
<dbReference type="PANTHER" id="PTHR45588">
    <property type="entry name" value="TPR DOMAIN-CONTAINING PROTEIN"/>
    <property type="match status" value="1"/>
</dbReference>
<dbReference type="SUPFAM" id="SSF48452">
    <property type="entry name" value="TPR-like"/>
    <property type="match status" value="2"/>
</dbReference>
<keyword evidence="2" id="KW-0732">Signal</keyword>
<dbReference type="AlphaFoldDB" id="A0A367RI39"/>
<dbReference type="EMBL" id="LXQE01000150">
    <property type="protein sequence ID" value="RCJ36206.1"/>
    <property type="molecule type" value="Genomic_DNA"/>
</dbReference>
<feature type="repeat" description="TPR" evidence="1">
    <location>
        <begin position="481"/>
        <end position="514"/>
    </location>
</feature>
<dbReference type="Gene3D" id="1.25.40.10">
    <property type="entry name" value="Tetratricopeptide repeat domain"/>
    <property type="match status" value="2"/>
</dbReference>
<feature type="signal peptide" evidence="2">
    <location>
        <begin position="1"/>
        <end position="22"/>
    </location>
</feature>
<dbReference type="SMART" id="SM00028">
    <property type="entry name" value="TPR"/>
    <property type="match status" value="3"/>
</dbReference>
<name>A0A367RI39_NOSPU</name>
<comment type="caution">
    <text evidence="3">The sequence shown here is derived from an EMBL/GenBank/DDBJ whole genome shotgun (WGS) entry which is preliminary data.</text>
</comment>
<evidence type="ECO:0000256" key="1">
    <source>
        <dbReference type="PROSITE-ProRule" id="PRU00339"/>
    </source>
</evidence>
<sequence length="559" mass="61671">MKYLFLIWVLIFSLVAPSAAIADNKPLLDEKLHQHVYAEVKQPYNLISGLGTIHHPVSTSNPQAQEFFDQGLNLIYAFNHDEAVRSFQYAAKLDPHLAIAYWGIALALGPNINSAIDPNRELAAYQAVQQALALSSQASTPERDYITALAKRYSQNADADLYQLAVDYAKAMGNLVKRYPDDLDAATLYAESLMDLHPWQHWTKDGKPQPDTEEIVAVLESVLKRNPNHAGANHYYIHAVEASPSPERALVSANRLGTLAPAAGHLVHMPSHIYFRVGDYEGAVQANKQAIAQDDIYIKKYQVQGTYPMMYYNHNVDFFMVASSMAGKYQDALQAAEQLVANATAIDPYAPMLEGFLGSKMLIQTRFSDWDAILRTPAPEAKLPTTSAVWHFARGMASAATGKLENAASESRALLAAKQGISTAATIGFSPANRILDIASKVLDAKIAREKHDYESAILLLEKAVAAEDALDYVEPPDWYFPTRESLGAVLLAKGDYREAEKVFRADLKKYPHNGRSLFGLQASLQALGKDEAAQVVKAELETAWKGDVRQLKIATWVN</sequence>
<evidence type="ECO:0000313" key="3">
    <source>
        <dbReference type="EMBL" id="RCJ36206.1"/>
    </source>
</evidence>
<evidence type="ECO:0000256" key="2">
    <source>
        <dbReference type="SAM" id="SignalP"/>
    </source>
</evidence>
<dbReference type="PANTHER" id="PTHR45588:SF1">
    <property type="entry name" value="WW DOMAIN-CONTAINING PROTEIN"/>
    <property type="match status" value="1"/>
</dbReference>
<dbReference type="InterPro" id="IPR019734">
    <property type="entry name" value="TPR_rpt"/>
</dbReference>
<dbReference type="Proteomes" id="UP000252085">
    <property type="component" value="Unassembled WGS sequence"/>
</dbReference>
<feature type="repeat" description="TPR" evidence="1">
    <location>
        <begin position="64"/>
        <end position="97"/>
    </location>
</feature>
<dbReference type="InterPro" id="IPR011990">
    <property type="entry name" value="TPR-like_helical_dom_sf"/>
</dbReference>
<evidence type="ECO:0000313" key="4">
    <source>
        <dbReference type="Proteomes" id="UP000252085"/>
    </source>
</evidence>
<protein>
    <recommendedName>
        <fullName evidence="5">Tetratricopeptide repeat protein</fullName>
    </recommendedName>
</protein>
<keyword evidence="1" id="KW-0802">TPR repeat</keyword>
<reference evidence="3 4" key="1">
    <citation type="submission" date="2016-04" db="EMBL/GenBank/DDBJ databases">
        <authorList>
            <person name="Evans L.H."/>
            <person name="Alamgir A."/>
            <person name="Owens N."/>
            <person name="Weber N.D."/>
            <person name="Virtaneva K."/>
            <person name="Barbian K."/>
            <person name="Babar A."/>
            <person name="Rosenke K."/>
        </authorList>
    </citation>
    <scope>NUCLEOTIDE SEQUENCE [LARGE SCALE GENOMIC DNA]</scope>
    <source>
        <strain evidence="3">NIES-2108</strain>
    </source>
</reference>